<keyword evidence="4" id="KW-0847">Vitamin C</keyword>
<evidence type="ECO:0000256" key="3">
    <source>
        <dbReference type="ARBA" id="ARBA00022824"/>
    </source>
</evidence>
<feature type="domain" description="Fe2OG dioxygenase" evidence="10">
    <location>
        <begin position="215"/>
        <end position="314"/>
    </location>
</feature>
<evidence type="ECO:0000256" key="7">
    <source>
        <dbReference type="ARBA" id="ARBA00023004"/>
    </source>
</evidence>
<organism evidence="11 12">
    <name type="scientific">Sphingomonas tabacisoli</name>
    <dbReference type="NCBI Taxonomy" id="2249466"/>
    <lineage>
        <taxon>Bacteria</taxon>
        <taxon>Pseudomonadati</taxon>
        <taxon>Pseudomonadota</taxon>
        <taxon>Alphaproteobacteria</taxon>
        <taxon>Sphingomonadales</taxon>
        <taxon>Sphingomonadaceae</taxon>
        <taxon>Sphingomonas</taxon>
    </lineage>
</organism>
<gene>
    <name evidence="11" type="ORF">ACFSCW_08045</name>
</gene>
<evidence type="ECO:0000256" key="4">
    <source>
        <dbReference type="ARBA" id="ARBA00022896"/>
    </source>
</evidence>
<keyword evidence="6" id="KW-0560">Oxidoreductase</keyword>
<dbReference type="PANTHER" id="PTHR10869">
    <property type="entry name" value="PROLYL 4-HYDROXYLASE ALPHA SUBUNIT"/>
    <property type="match status" value="1"/>
</dbReference>
<dbReference type="Proteomes" id="UP001597115">
    <property type="component" value="Unassembled WGS sequence"/>
</dbReference>
<accession>A0ABW4I4G8</accession>
<evidence type="ECO:0000256" key="9">
    <source>
        <dbReference type="SAM" id="MobiDB-lite"/>
    </source>
</evidence>
<comment type="caution">
    <text evidence="11">The sequence shown here is derived from an EMBL/GenBank/DDBJ whole genome shotgun (WGS) entry which is preliminary data.</text>
</comment>
<evidence type="ECO:0000259" key="10">
    <source>
        <dbReference type="PROSITE" id="PS51471"/>
    </source>
</evidence>
<keyword evidence="3" id="KW-0256">Endoplasmic reticulum</keyword>
<dbReference type="InterPro" id="IPR011990">
    <property type="entry name" value="TPR-like_helical_dom_sf"/>
</dbReference>
<dbReference type="PROSITE" id="PS51471">
    <property type="entry name" value="FE2OG_OXY"/>
    <property type="match status" value="1"/>
</dbReference>
<dbReference type="InterPro" id="IPR045054">
    <property type="entry name" value="P4HA-like"/>
</dbReference>
<dbReference type="PANTHER" id="PTHR10869:SF246">
    <property type="entry name" value="TRANSMEMBRANE PROLYL 4-HYDROXYLASE"/>
    <property type="match status" value="1"/>
</dbReference>
<reference evidence="12" key="1">
    <citation type="journal article" date="2019" name="Int. J. Syst. Evol. Microbiol.">
        <title>The Global Catalogue of Microorganisms (GCM) 10K type strain sequencing project: providing services to taxonomists for standard genome sequencing and annotation.</title>
        <authorList>
            <consortium name="The Broad Institute Genomics Platform"/>
            <consortium name="The Broad Institute Genome Sequencing Center for Infectious Disease"/>
            <person name="Wu L."/>
            <person name="Ma J."/>
        </authorList>
    </citation>
    <scope>NUCLEOTIDE SEQUENCE [LARGE SCALE GENOMIC DNA]</scope>
    <source>
        <strain evidence="12">CGMCC 1.16275</strain>
    </source>
</reference>
<dbReference type="InterPro" id="IPR005123">
    <property type="entry name" value="Oxoglu/Fe-dep_dioxygenase_dom"/>
</dbReference>
<dbReference type="Gene3D" id="1.25.40.10">
    <property type="entry name" value="Tetratricopeptide repeat domain"/>
    <property type="match status" value="1"/>
</dbReference>
<dbReference type="RefSeq" id="WP_380888330.1">
    <property type="nucleotide sequence ID" value="NZ_JBHUDY010000001.1"/>
</dbReference>
<feature type="region of interest" description="Disordered" evidence="9">
    <location>
        <begin position="315"/>
        <end position="337"/>
    </location>
</feature>
<evidence type="ECO:0000313" key="11">
    <source>
        <dbReference type="EMBL" id="MFD1611749.1"/>
    </source>
</evidence>
<dbReference type="Gene3D" id="2.60.120.620">
    <property type="entry name" value="q2cbj1_9rhob like domain"/>
    <property type="match status" value="1"/>
</dbReference>
<dbReference type="EMBL" id="JBHUDY010000001">
    <property type="protein sequence ID" value="MFD1611749.1"/>
    <property type="molecule type" value="Genomic_DNA"/>
</dbReference>
<keyword evidence="2" id="KW-0479">Metal-binding</keyword>
<evidence type="ECO:0000256" key="2">
    <source>
        <dbReference type="ARBA" id="ARBA00022723"/>
    </source>
</evidence>
<dbReference type="Pfam" id="PF13640">
    <property type="entry name" value="2OG-FeII_Oxy_3"/>
    <property type="match status" value="1"/>
</dbReference>
<keyword evidence="8" id="KW-0325">Glycoprotein</keyword>
<keyword evidence="12" id="KW-1185">Reference proteome</keyword>
<keyword evidence="7" id="KW-0408">Iron</keyword>
<name>A0ABW4I4G8_9SPHN</name>
<evidence type="ECO:0000313" key="12">
    <source>
        <dbReference type="Proteomes" id="UP001597115"/>
    </source>
</evidence>
<feature type="compositionally biased region" description="Basic and acidic residues" evidence="9">
    <location>
        <begin position="328"/>
        <end position="337"/>
    </location>
</feature>
<evidence type="ECO:0000256" key="6">
    <source>
        <dbReference type="ARBA" id="ARBA00023002"/>
    </source>
</evidence>
<keyword evidence="5" id="KW-0223">Dioxygenase</keyword>
<dbReference type="SUPFAM" id="SSF81901">
    <property type="entry name" value="HCP-like"/>
    <property type="match status" value="1"/>
</dbReference>
<dbReference type="InterPro" id="IPR006620">
    <property type="entry name" value="Pro_4_hyd_alph"/>
</dbReference>
<protein>
    <submittedName>
        <fullName evidence="11">2OG-Fe(II) oxygenase</fullName>
    </submittedName>
</protein>
<evidence type="ECO:0000256" key="8">
    <source>
        <dbReference type="ARBA" id="ARBA00023180"/>
    </source>
</evidence>
<evidence type="ECO:0000256" key="1">
    <source>
        <dbReference type="ARBA" id="ARBA00001961"/>
    </source>
</evidence>
<evidence type="ECO:0000256" key="5">
    <source>
        <dbReference type="ARBA" id="ARBA00022964"/>
    </source>
</evidence>
<dbReference type="InterPro" id="IPR044862">
    <property type="entry name" value="Pro_4_hyd_alph_FE2OG_OXY"/>
</dbReference>
<dbReference type="SMART" id="SM00702">
    <property type="entry name" value="P4Hc"/>
    <property type="match status" value="1"/>
</dbReference>
<proteinExistence type="predicted"/>
<comment type="cofactor">
    <cofactor evidence="1">
        <name>L-ascorbate</name>
        <dbReference type="ChEBI" id="CHEBI:38290"/>
    </cofactor>
</comment>
<sequence length="337" mass="36652">MASALVSQALRLAAEDRQAEGAALLGQAAGEGDAEASYALGLWRLEGRHLPRDLVEARRHVAQAEARGLVAAARTLSALMVLGLGGIPEWSEALALLQRWRERDPAAGRQLDLIGKMRVDSQGAPLEPALAEPVSEAPLIRRFPAFFTPDEAQFLCDLAEPRFKPALAFDERAGRFVSHPFRDATVAAFPAVFEWPAVHALNRRIAAASGTDVAQGESLQVLRYGPGQQYRPHLDAVPGLDNQRAWTMLVTLNEGYEGGETVFPDSEIRLRGRRGDAFLFRNIDSDGRPDRTSLHAGAPVTEGVKLIASRWIRQTPPPAGEAFGQHEVLSRPDDLGQ</sequence>